<dbReference type="EMBL" id="KY653126">
    <property type="protein sequence ID" value="ARM68386.1"/>
    <property type="molecule type" value="Genomic_DNA"/>
</dbReference>
<keyword evidence="1" id="KW-0929">Antimicrobial</keyword>
<feature type="compositionally biased region" description="Polar residues" evidence="4">
    <location>
        <begin position="1799"/>
        <end position="1814"/>
    </location>
</feature>
<keyword evidence="8" id="KW-1185">Reference proteome</keyword>
<evidence type="ECO:0000256" key="5">
    <source>
        <dbReference type="SAM" id="Phobius"/>
    </source>
</evidence>
<dbReference type="CDD" id="cd13402">
    <property type="entry name" value="LT_TF-like"/>
    <property type="match status" value="1"/>
</dbReference>
<feature type="transmembrane region" description="Helical" evidence="5">
    <location>
        <begin position="642"/>
        <end position="668"/>
    </location>
</feature>
<dbReference type="SUPFAM" id="SSF53955">
    <property type="entry name" value="Lysozyme-like"/>
    <property type="match status" value="1"/>
</dbReference>
<reference evidence="7 8" key="1">
    <citation type="submission" date="2017-02" db="EMBL/GenBank/DDBJ databases">
        <title>Analysis of active prophages from bacterial high-throughput sequencing data.</title>
        <authorList>
            <person name="Sun Q."/>
            <person name="Zhang X."/>
            <person name="Xing S."/>
            <person name="Tong Y.-G."/>
        </authorList>
    </citation>
    <scope>NUCLEOTIDE SEQUENCE [LARGE SCALE GENOMIC DNA]</scope>
</reference>
<dbReference type="Gene3D" id="1.20.120.20">
    <property type="entry name" value="Apolipoprotein"/>
    <property type="match status" value="1"/>
</dbReference>
<feature type="transmembrane region" description="Helical" evidence="5">
    <location>
        <begin position="846"/>
        <end position="864"/>
    </location>
</feature>
<dbReference type="PANTHER" id="PTHR37813">
    <property type="entry name" value="FELS-2 PROPHAGE PROTEIN"/>
    <property type="match status" value="1"/>
</dbReference>
<dbReference type="GO" id="GO:0031640">
    <property type="term" value="P:killing of cells of another organism"/>
    <property type="evidence" value="ECO:0007669"/>
    <property type="project" value="UniProtKB-KW"/>
</dbReference>
<keyword evidence="2" id="KW-0081">Bacteriolytic enzyme</keyword>
<evidence type="ECO:0000256" key="3">
    <source>
        <dbReference type="SAM" id="Coils"/>
    </source>
</evidence>
<keyword evidence="3" id="KW-0175">Coiled coil</keyword>
<evidence type="ECO:0000256" key="1">
    <source>
        <dbReference type="ARBA" id="ARBA00022529"/>
    </source>
</evidence>
<feature type="transmembrane region" description="Helical" evidence="5">
    <location>
        <begin position="876"/>
        <end position="895"/>
    </location>
</feature>
<feature type="coiled-coil region" evidence="3">
    <location>
        <begin position="44"/>
        <end position="299"/>
    </location>
</feature>
<dbReference type="RefSeq" id="YP_010648378.1">
    <property type="nucleotide sequence ID" value="NC_070727.1"/>
</dbReference>
<dbReference type="Gene3D" id="1.10.287.1490">
    <property type="match status" value="1"/>
</dbReference>
<dbReference type="KEGG" id="vg:77923816"/>
<dbReference type="GeneID" id="77923816"/>
<keyword evidence="5" id="KW-0812">Transmembrane</keyword>
<dbReference type="Proteomes" id="UP000224518">
    <property type="component" value="Segment"/>
</dbReference>
<dbReference type="Gene3D" id="1.10.287.950">
    <property type="entry name" value="Methyl-accepting chemotaxis protein"/>
    <property type="match status" value="1"/>
</dbReference>
<sequence length="1885" mass="203461">MADEIKGFTIDLGIDTSDIDRGMANLQRKLKTADAQMKANLSTFDKAEKSVDKFETELEGLNKKLTQQGRASEQSQKKLDQLRNAQDNTNKKMKEAAVQAQNAKSRYESLADSYDKLNNELKEHQTNVKNAQNAQKQMQNTVTALSAKMKNAKSSVDGLQEEFDQLNASGKASKQELTSLGNQLAKARAQYNSLSNAVDSAKQDLNESKVATANAKNELQNFSDANKEAMTSAKTAMQSAKQEANNAEKSYASLNREVAQLPSKLDKAEKEVYENALAYNVLQNRIDEATDEMREFHREQTKFFGMGPAIAAMGQRWEEVNAKINKIGNSFRNVGYVVRGIGMGALISNISAVIPVAGSAVSAIAGIGGAATAAAGGAIGLGGAYGVALGGIMAFSGQATTALQMLEDGQIKVTSQVRRYQTALSGLQNQWKGLVQSNQAAIFNTMANGINIARTALTRLTPFITTTTNQIARASKEMRNWVTSSKNANNAFKLINNIGPPIFQNLLNAAMRVGDGITHMFTQFGPLFTWTGKGIESLANKFNAWANSASTDKGIAQFIQYTKTNLPIVGQIFGNVFSGIVSLFQAFSGHSHDVLVGMQGVTKTFKDWAANLQGTEGFKNFIAYLNANGPKVWQLLKNIGNIFVGLVRGMAPVGSVVLSITTAITGFIAKGATANNTMGLMTGVLTAVGGALAAILPMWGVYKTVMGGASLVTRAYNTIVNITKTSMAIWTGVTRALALAQILNARNTSLATIMTGKYSIATKIAAVATRGLGLALRFMTGPIGWVITAIGALVAGIMYLWKNNETFRNFVITAWNQIKATAISVFGFLKPYLVAIWNGIKTSAIVAWTILKTAAFATWNAIKFAIQNPILALRNVLSAIWAGIKFTAIAVWTGIKTAVLTIIRTWLAVAKAYFNVWKVALTAIWNGIKTVAIAVWNGIKNSILSIIRTLVAVARAILNTIKTVVSTVFNGAKTIAIAAWTILKNRVVAITRAIWTLVKAIFTGLKNSVVAIFNAVKNFAIRVWTLMKNRIIANARLLWTGVRNTFNALKKGVIAIFNAVKNFAIKVWTTLKNGVIARAKSLWNGVRNTFNALRKGVTNIFNAVKNFALKLWTNMKNGVVARAKSLWNGVKNMFNKLKNSVNSITKSIRSFLFDIWNKIKNKVISLAKALWNSVRNTFNNMRNGIRGIIGKVKGNLINTWNSIKSKVTDIASKLWNSVKGTFNNMKNGLKDIIGKIKGHITGMVDAVKKGLNKLIDGVNWVGGKLGMDKLPKLKLHTGTEHTNTTTNVVKNGKIARDTFATVGDKGRGNGPGGFRHEAIKYPNGKMALTPNKDTTAFLPKGSSVMNGAQTHSMLSNSNPTFSKGTLPRFHNGTTGWDMLGGGGSKPKKHKKDDNLFGDMISGAKDGAEALQGKVVKGGKAVVNKTLETAAKGKKWLGDKVGDVMDWIEKPGKLLKKVLEGFGVSMKGFGIPKAASLPYDMMKGMFGKLKKAATDLFTSWMEEQGGDGGYIDLSKGINFGFYKTAAQALAAGYPFASAHHGIDVNYKTGDKLYSTVSGTATAKHDNSGFGKHMWIKSGIMDVIYGHMSKFAFTGSKKVKPGTYLGESGNTGRSSGPHLHYEMRKNGVPFDPRNWLKKNNGGGGKSGKWNGDIKKALKIAGLPTSGAYVKAWQKQIQTESGGNPKALGGTDGLADGRAKGLVQVKPGTFNAYKLPGHGNIWNGLDNLIAGMRYAKARYGKGGMLSVIGKGHGYATGGLIKNAGWYNLAEGGYPEWVIPTDPSRNSDAMKLLALAAQDIQGGKSTTGNKRPNSMKTPKTNDDDAMLRKVVERQDVQISQMQETIGYLAQLVSSTQNIEQQPKGFNEGDVSQAQGKRMQMMAYNMGGAF</sequence>
<dbReference type="Gene3D" id="3.90.1470.20">
    <property type="match status" value="1"/>
</dbReference>
<evidence type="ECO:0000313" key="8">
    <source>
        <dbReference type="Proteomes" id="UP000224518"/>
    </source>
</evidence>
<dbReference type="InterPro" id="IPR011055">
    <property type="entry name" value="Dup_hybrid_motif"/>
</dbReference>
<evidence type="ECO:0000256" key="4">
    <source>
        <dbReference type="SAM" id="MobiDB-lite"/>
    </source>
</evidence>
<dbReference type="SUPFAM" id="SSF51261">
    <property type="entry name" value="Duplicated hybrid motif"/>
    <property type="match status" value="1"/>
</dbReference>
<dbReference type="GO" id="GO:0042742">
    <property type="term" value="P:defense response to bacterium"/>
    <property type="evidence" value="ECO:0007669"/>
    <property type="project" value="UniProtKB-KW"/>
</dbReference>
<dbReference type="PANTHER" id="PTHR37813:SF1">
    <property type="entry name" value="FELS-2 PROPHAGE PROTEIN"/>
    <property type="match status" value="1"/>
</dbReference>
<accession>A0A1W6JQA9</accession>
<keyword evidence="5" id="KW-0472">Membrane</keyword>
<feature type="transmembrane region" description="Helical" evidence="5">
    <location>
        <begin position="680"/>
        <end position="702"/>
    </location>
</feature>
<dbReference type="InterPro" id="IPR023346">
    <property type="entry name" value="Lysozyme-like_dom_sf"/>
</dbReference>
<organism evidence="7 8">
    <name type="scientific">Staphylococcus virus IME1354_01</name>
    <dbReference type="NCBI Taxonomy" id="3070820"/>
    <lineage>
        <taxon>Viruses</taxon>
        <taxon>Duplodnaviria</taxon>
        <taxon>Heunggongvirae</taxon>
        <taxon>Uroviricota</taxon>
        <taxon>Caudoviricetes</taxon>
        <taxon>Zhangqianvirus</taxon>
        <taxon>Zhangqianvirus IME1354</taxon>
    </lineage>
</organism>
<proteinExistence type="predicted"/>
<dbReference type="Gene3D" id="2.70.70.10">
    <property type="entry name" value="Glucose Permease (Domain IIA)"/>
    <property type="match status" value="1"/>
</dbReference>
<evidence type="ECO:0000259" key="6">
    <source>
        <dbReference type="Pfam" id="PF01551"/>
    </source>
</evidence>
<dbReference type="CDD" id="cd12797">
    <property type="entry name" value="M23_peptidase"/>
    <property type="match status" value="1"/>
</dbReference>
<name>A0A1W6JQA9_9CAUD</name>
<protein>
    <submittedName>
        <fullName evidence="7">Tail length tape-measure protein</fullName>
    </submittedName>
</protein>
<dbReference type="InterPro" id="IPR016047">
    <property type="entry name" value="M23ase_b-sheet_dom"/>
</dbReference>
<feature type="region of interest" description="Disordered" evidence="4">
    <location>
        <begin position="1798"/>
        <end position="1817"/>
    </location>
</feature>
<feature type="domain" description="M23ase beta-sheet core" evidence="6">
    <location>
        <begin position="1537"/>
        <end position="1630"/>
    </location>
</feature>
<evidence type="ECO:0000313" key="7">
    <source>
        <dbReference type="EMBL" id="ARM68386.1"/>
    </source>
</evidence>
<dbReference type="Pfam" id="PF01551">
    <property type="entry name" value="Peptidase_M23"/>
    <property type="match status" value="1"/>
</dbReference>
<evidence type="ECO:0000256" key="2">
    <source>
        <dbReference type="ARBA" id="ARBA00022638"/>
    </source>
</evidence>
<dbReference type="SUPFAM" id="SSF57997">
    <property type="entry name" value="Tropomyosin"/>
    <property type="match status" value="1"/>
</dbReference>
<keyword evidence="5" id="KW-1133">Transmembrane helix</keyword>
<dbReference type="GO" id="GO:0003824">
    <property type="term" value="F:catalytic activity"/>
    <property type="evidence" value="ECO:0007669"/>
    <property type="project" value="UniProtKB-KW"/>
</dbReference>
<feature type="transmembrane region" description="Helical" evidence="5">
    <location>
        <begin position="783"/>
        <end position="801"/>
    </location>
</feature>